<dbReference type="RefSeq" id="WP_096496231.1">
    <property type="nucleotide sequence ID" value="NZ_CP023445.1"/>
</dbReference>
<feature type="transmembrane region" description="Helical" evidence="2">
    <location>
        <begin position="224"/>
        <end position="247"/>
    </location>
</feature>
<dbReference type="InterPro" id="IPR008979">
    <property type="entry name" value="Galactose-bd-like_sf"/>
</dbReference>
<keyword evidence="2" id="KW-0472">Membrane</keyword>
<sequence length="407" mass="41919">MIVCAQCGEHNAGGAEFCGACGTFLEWEKEPVGAAQGSAGAAQQATAGQSSVTQAVGTQAVGAQAAGAQAAGTQSPGAQAVAAHQVPAQEGRPTPVADDPAPAATPAQPAPSHPASRPAAVHPAAHPAPVQPTAVQPGAQQPAPARPQPKLTERRQAQPGDLICGRCGDSNPPTRNFCSTCGDSLAAATVTPTTWWRKLFPRKDKTVAAGTRNRARRSGAVRKGLGRAVQLVLLVAVLLFGALYWLVDPFRSTVNGAVTGAVEDVRGVFDAKLEPVRPTAVSATAELPDHPAALVADNASNTHWAAPADPRPALVLDFGKQVDLAKAIVRSGVGADFQSAHRPQRLHLVYSTGRTHDVDLADTPDPQEVALANSEGAERVEVHVTGLHRSLSGNDVAISEIEFFAQG</sequence>
<feature type="compositionally biased region" description="Low complexity" evidence="1">
    <location>
        <begin position="113"/>
        <end position="143"/>
    </location>
</feature>
<evidence type="ECO:0000313" key="3">
    <source>
        <dbReference type="EMBL" id="ATE56437.1"/>
    </source>
</evidence>
<dbReference type="AlphaFoldDB" id="A0A290ZBR5"/>
<feature type="region of interest" description="Disordered" evidence="1">
    <location>
        <begin position="34"/>
        <end position="55"/>
    </location>
</feature>
<dbReference type="SUPFAM" id="SSF49785">
    <property type="entry name" value="Galactose-binding domain-like"/>
    <property type="match status" value="1"/>
</dbReference>
<feature type="region of interest" description="Disordered" evidence="1">
    <location>
        <begin position="75"/>
        <end position="169"/>
    </location>
</feature>
<keyword evidence="2" id="KW-1133">Transmembrane helix</keyword>
<proteinExistence type="predicted"/>
<accession>A0A290ZBR5</accession>
<evidence type="ECO:0000313" key="4">
    <source>
        <dbReference type="Proteomes" id="UP000218505"/>
    </source>
</evidence>
<gene>
    <name evidence="3" type="ORF">CNX65_26790</name>
</gene>
<evidence type="ECO:0000256" key="2">
    <source>
        <dbReference type="SAM" id="Phobius"/>
    </source>
</evidence>
<organism evidence="3 4">
    <name type="scientific">Actinosynnema pretiosum</name>
    <dbReference type="NCBI Taxonomy" id="42197"/>
    <lineage>
        <taxon>Bacteria</taxon>
        <taxon>Bacillati</taxon>
        <taxon>Actinomycetota</taxon>
        <taxon>Actinomycetes</taxon>
        <taxon>Pseudonocardiales</taxon>
        <taxon>Pseudonocardiaceae</taxon>
        <taxon>Actinosynnema</taxon>
    </lineage>
</organism>
<dbReference type="NCBIfam" id="NF047619">
    <property type="entry name" value="NADase_discoid"/>
    <property type="match status" value="1"/>
</dbReference>
<name>A0A290ZBR5_9PSEU</name>
<dbReference type="EMBL" id="CP023445">
    <property type="protein sequence ID" value="ATE56437.1"/>
    <property type="molecule type" value="Genomic_DNA"/>
</dbReference>
<dbReference type="KEGG" id="apre:CNX65_26790"/>
<keyword evidence="2" id="KW-0812">Transmembrane</keyword>
<dbReference type="InterPro" id="IPR057561">
    <property type="entry name" value="NADase_transloc"/>
</dbReference>
<feature type="compositionally biased region" description="Low complexity" evidence="1">
    <location>
        <begin position="75"/>
        <end position="107"/>
    </location>
</feature>
<keyword evidence="4" id="KW-1185">Reference proteome</keyword>
<dbReference type="Proteomes" id="UP000218505">
    <property type="component" value="Chromosome"/>
</dbReference>
<reference evidence="3" key="1">
    <citation type="submission" date="2017-09" db="EMBL/GenBank/DDBJ databases">
        <title>Complete Genome Sequence of ansamitocin-producing Bacterium Actinosynnema pretiosum X47.</title>
        <authorList>
            <person name="Cao G."/>
            <person name="Zong G."/>
            <person name="Zhong C."/>
            <person name="Fu J."/>
        </authorList>
    </citation>
    <scope>NUCLEOTIDE SEQUENCE [LARGE SCALE GENOMIC DNA]</scope>
    <source>
        <strain evidence="3">X47</strain>
    </source>
</reference>
<protein>
    <submittedName>
        <fullName evidence="3">Zinc ribbon domain-containing protein</fullName>
    </submittedName>
</protein>
<evidence type="ECO:0000256" key="1">
    <source>
        <dbReference type="SAM" id="MobiDB-lite"/>
    </source>
</evidence>
<dbReference type="Gene3D" id="2.60.120.260">
    <property type="entry name" value="Galactose-binding domain-like"/>
    <property type="match status" value="1"/>
</dbReference>